<dbReference type="eggNOG" id="COG0564">
    <property type="taxonomic scope" value="Bacteria"/>
</dbReference>
<dbReference type="Proteomes" id="UP000185663">
    <property type="component" value="Chromosome I"/>
</dbReference>
<organism evidence="5 6">
    <name type="scientific">Paraoerskovia marina</name>
    <dbReference type="NCBI Taxonomy" id="545619"/>
    <lineage>
        <taxon>Bacteria</taxon>
        <taxon>Bacillati</taxon>
        <taxon>Actinomycetota</taxon>
        <taxon>Actinomycetes</taxon>
        <taxon>Micrococcales</taxon>
        <taxon>Cellulomonadaceae</taxon>
        <taxon>Paraoerskovia</taxon>
    </lineage>
</organism>
<dbReference type="GO" id="GO:0009982">
    <property type="term" value="F:pseudouridine synthase activity"/>
    <property type="evidence" value="ECO:0007669"/>
    <property type="project" value="InterPro"/>
</dbReference>
<comment type="catalytic activity">
    <reaction evidence="1">
        <text>a uridine in RNA = a pseudouridine in RNA</text>
        <dbReference type="Rhea" id="RHEA:48348"/>
        <dbReference type="Rhea" id="RHEA-COMP:12068"/>
        <dbReference type="Rhea" id="RHEA-COMP:12069"/>
        <dbReference type="ChEBI" id="CHEBI:65314"/>
        <dbReference type="ChEBI" id="CHEBI:65315"/>
    </reaction>
</comment>
<dbReference type="Gene3D" id="3.30.2350.10">
    <property type="entry name" value="Pseudouridine synthase"/>
    <property type="match status" value="1"/>
</dbReference>
<dbReference type="OrthoDB" id="9807829at2"/>
<dbReference type="InterPro" id="IPR006145">
    <property type="entry name" value="PsdUridine_synth_RsuA/RluA"/>
</dbReference>
<evidence type="ECO:0000256" key="3">
    <source>
        <dbReference type="ARBA" id="ARBA00033164"/>
    </source>
</evidence>
<feature type="domain" description="Pseudouridine synthase RsuA/RluA-like" evidence="4">
    <location>
        <begin position="105"/>
        <end position="251"/>
    </location>
</feature>
<dbReference type="Pfam" id="PF00849">
    <property type="entry name" value="PseudoU_synth_2"/>
    <property type="match status" value="1"/>
</dbReference>
<protein>
    <recommendedName>
        <fullName evidence="2">RNA pseudouridylate synthase</fullName>
    </recommendedName>
    <alternativeName>
        <fullName evidence="3">RNA-uridine isomerase</fullName>
    </alternativeName>
</protein>
<dbReference type="InterPro" id="IPR020103">
    <property type="entry name" value="PsdUridine_synth_cat_dom_sf"/>
</dbReference>
<proteinExistence type="predicted"/>
<dbReference type="GO" id="GO:0003723">
    <property type="term" value="F:RNA binding"/>
    <property type="evidence" value="ECO:0007669"/>
    <property type="project" value="InterPro"/>
</dbReference>
<sequence>MARRTGRRRAAVPPLKEGLNPTRVLLAPSDDEPTVAAHLARRFPDDAARLVEKVAAGEVLDAALHPVAPDAPATSGAVVWVYRDPPTDEPHVPFEIDVLHRDDALLVVDKPHFLSTIPRGAWVTQSVLVRLRRDLDLPTLVPAHRLDRPTAGVLVLTVDPEVRGAYQTLFARREVTKTYEAVAPLAGVDLPVTVRSRILKERGVPRAYEVEGEPNAESRISLTAADHERGLGLYRLEPHTGKTHQLRLHMQRIGVPIVGDDFYPDLRHRAPDDFRDPLQLLARELRFTDPFTGVERRFVSRRVLERWPVAESAG</sequence>
<dbReference type="GO" id="GO:0140098">
    <property type="term" value="F:catalytic activity, acting on RNA"/>
    <property type="evidence" value="ECO:0007669"/>
    <property type="project" value="UniProtKB-ARBA"/>
</dbReference>
<dbReference type="PANTHER" id="PTHR21600:SF84">
    <property type="entry name" value="PSEUDOURIDINE SYNTHASE RSUA_RLUA-LIKE DOMAIN-CONTAINING PROTEIN"/>
    <property type="match status" value="1"/>
</dbReference>
<name>A0A1H1V8L5_9CELL</name>
<keyword evidence="6" id="KW-1185">Reference proteome</keyword>
<evidence type="ECO:0000259" key="4">
    <source>
        <dbReference type="Pfam" id="PF00849"/>
    </source>
</evidence>
<reference evidence="5 6" key="1">
    <citation type="submission" date="2016-10" db="EMBL/GenBank/DDBJ databases">
        <authorList>
            <person name="de Groot N.N."/>
        </authorList>
    </citation>
    <scope>NUCLEOTIDE SEQUENCE [LARGE SCALE GENOMIC DNA]</scope>
    <source>
        <strain evidence="5 6">DSM 22126</strain>
    </source>
</reference>
<evidence type="ECO:0000256" key="2">
    <source>
        <dbReference type="ARBA" id="ARBA00031870"/>
    </source>
</evidence>
<evidence type="ECO:0000256" key="1">
    <source>
        <dbReference type="ARBA" id="ARBA00000073"/>
    </source>
</evidence>
<dbReference type="GO" id="GO:0000455">
    <property type="term" value="P:enzyme-directed rRNA pseudouridine synthesis"/>
    <property type="evidence" value="ECO:0007669"/>
    <property type="project" value="TreeGrafter"/>
</dbReference>
<evidence type="ECO:0000313" key="6">
    <source>
        <dbReference type="Proteomes" id="UP000185663"/>
    </source>
</evidence>
<dbReference type="EMBL" id="LT629776">
    <property type="protein sequence ID" value="SDS80599.1"/>
    <property type="molecule type" value="Genomic_DNA"/>
</dbReference>
<evidence type="ECO:0000313" key="5">
    <source>
        <dbReference type="EMBL" id="SDS80599.1"/>
    </source>
</evidence>
<dbReference type="RefSeq" id="WP_083372658.1">
    <property type="nucleotide sequence ID" value="NZ_LT629776.1"/>
</dbReference>
<dbReference type="PANTHER" id="PTHR21600">
    <property type="entry name" value="MITOCHONDRIAL RNA PSEUDOURIDINE SYNTHASE"/>
    <property type="match status" value="1"/>
</dbReference>
<dbReference type="InterPro" id="IPR050188">
    <property type="entry name" value="RluA_PseudoU_synthase"/>
</dbReference>
<gene>
    <name evidence="5" type="ORF">SAMN04489860_2414</name>
</gene>
<dbReference type="SUPFAM" id="SSF55120">
    <property type="entry name" value="Pseudouridine synthase"/>
    <property type="match status" value="1"/>
</dbReference>
<accession>A0A1H1V8L5</accession>
<dbReference type="STRING" id="545619.SAMN04489860_2414"/>
<dbReference type="AlphaFoldDB" id="A0A1H1V8L5"/>